<feature type="compositionally biased region" description="Polar residues" evidence="5">
    <location>
        <begin position="83"/>
        <end position="107"/>
    </location>
</feature>
<dbReference type="Proteomes" id="UP000682733">
    <property type="component" value="Unassembled WGS sequence"/>
</dbReference>
<evidence type="ECO:0000256" key="4">
    <source>
        <dbReference type="ARBA" id="ARBA00023002"/>
    </source>
</evidence>
<dbReference type="EMBL" id="CAJOBC010007896">
    <property type="protein sequence ID" value="CAF3946619.1"/>
    <property type="molecule type" value="Genomic_DNA"/>
</dbReference>
<evidence type="ECO:0000256" key="5">
    <source>
        <dbReference type="SAM" id="MobiDB-lite"/>
    </source>
</evidence>
<keyword evidence="4" id="KW-0560">Oxidoreductase</keyword>
<organism evidence="8 11">
    <name type="scientific">Didymodactylos carnosus</name>
    <dbReference type="NCBI Taxonomy" id="1234261"/>
    <lineage>
        <taxon>Eukaryota</taxon>
        <taxon>Metazoa</taxon>
        <taxon>Spiralia</taxon>
        <taxon>Gnathifera</taxon>
        <taxon>Rotifera</taxon>
        <taxon>Eurotatoria</taxon>
        <taxon>Bdelloidea</taxon>
        <taxon>Philodinida</taxon>
        <taxon>Philodinidae</taxon>
        <taxon>Didymodactylos</taxon>
    </lineage>
</organism>
<feature type="transmembrane region" description="Helical" evidence="6">
    <location>
        <begin position="345"/>
        <end position="373"/>
    </location>
</feature>
<evidence type="ECO:0000256" key="3">
    <source>
        <dbReference type="ARBA" id="ARBA00022827"/>
    </source>
</evidence>
<sequence length="888" mass="100791">SRAKTTSASSTISSTTTQRKTSTGSSVNGASSAANTTKTTSTPQRKTSTGEQFADDQSLQMSLNDQVKQESTSQRKASESDDIPSTSQQRKTSRNETTTVEQRQAPSNNNNNNNNNHGTSLSSNQTQRKLSTTNDEQKPPRKTSNTGNISVGNIESVHKSDLVSGSKDSIVRSKDQRVHAITTTPPVTIDDGKVITKTMTTSQASITTAATHSGRHLTQNVKETIPTTSTTITTRENEQYSSKQVGKATSITGAHHPGSVSSTASISSIHATKSSLPQTINTSVTTTTKQHQHTVKTTARQPVISTWFFKSLVHNTTIVIDKGCWKAYESSIMSSDDVLWPRWKLLLLVLSAYSMYSLSIILGLLGHFIYFLATRLTRFGQNRKIEWNQEESDGTHEKPYYVIVIGGGFSGLGLAIKLKKLNVDNYVIFERRGNVGGTWHDNKYPGCACDVPSNLYSFSFEPYPKWSHFFGRQNEIWKYLEYITDKHNLRQKIQFNTKVTRAQWLDDENQWKVTINNGRSVYSRYLVSAHGPLSDAQFPTNIAGIDQFKGGMFHSAEWDTAYDFKDKRVAVVGTGASSIQLVPEIQKEVKQLYIFQRTPPWIVPRADRKVTDTEKKLFERFPLLQKVMRAFVYWAREATIVSFAYRLPTKYINQQLVKYFLFKQVKDPELRQKLTPTWELGCKRVLLSNDWYPTLQKPNVTLVTSGIKQVNEHSISTYDGNDYEVDTIIWSTGFQVQEFPIDIRGLNDISIYDQWKDTMQAYKGITIPNFPNLFFLLGPNTGLAHNSVLFMIESQLTYIIETMIYMQQNHLKKFLIKQQAFKQYNDRLQAKLKKSVWQSGGCKSWYQDKMGNNTTLWPDFTWSYKLITQHFDHDKYDLFSINDNKKAN</sequence>
<dbReference type="EMBL" id="CAJNOQ010007895">
    <property type="protein sequence ID" value="CAF1182237.1"/>
    <property type="molecule type" value="Genomic_DNA"/>
</dbReference>
<feature type="compositionally biased region" description="Polar residues" evidence="5">
    <location>
        <begin position="55"/>
        <end position="75"/>
    </location>
</feature>
<dbReference type="GO" id="GO:0050660">
    <property type="term" value="F:flavin adenine dinucleotide binding"/>
    <property type="evidence" value="ECO:0007669"/>
    <property type="project" value="InterPro"/>
</dbReference>
<evidence type="ECO:0000256" key="6">
    <source>
        <dbReference type="SAM" id="Phobius"/>
    </source>
</evidence>
<evidence type="ECO:0008006" key="12">
    <source>
        <dbReference type="Google" id="ProtNLM"/>
    </source>
</evidence>
<evidence type="ECO:0000256" key="1">
    <source>
        <dbReference type="ARBA" id="ARBA00010139"/>
    </source>
</evidence>
<dbReference type="GO" id="GO:0050661">
    <property type="term" value="F:NADP binding"/>
    <property type="evidence" value="ECO:0007669"/>
    <property type="project" value="InterPro"/>
</dbReference>
<proteinExistence type="inferred from homology"/>
<dbReference type="Proteomes" id="UP000663829">
    <property type="component" value="Unassembled WGS sequence"/>
</dbReference>
<feature type="compositionally biased region" description="Polar residues" evidence="5">
    <location>
        <begin position="117"/>
        <end position="134"/>
    </location>
</feature>
<feature type="compositionally biased region" description="Low complexity" evidence="5">
    <location>
        <begin position="1"/>
        <end position="49"/>
    </location>
</feature>
<feature type="transmembrane region" description="Helical" evidence="6">
    <location>
        <begin position="399"/>
        <end position="416"/>
    </location>
</feature>
<dbReference type="InterPro" id="IPR051209">
    <property type="entry name" value="FAD-bind_Monooxygenase_sf"/>
</dbReference>
<name>A0A814V3Z0_9BILA</name>
<keyword evidence="11" id="KW-1185">Reference proteome</keyword>
<dbReference type="PANTHER" id="PTHR42877">
    <property type="entry name" value="L-ORNITHINE N(5)-MONOOXYGENASE-RELATED"/>
    <property type="match status" value="1"/>
</dbReference>
<comment type="similarity">
    <text evidence="1">Belongs to the FAD-binding monooxygenase family.</text>
</comment>
<dbReference type="Proteomes" id="UP000677228">
    <property type="component" value="Unassembled WGS sequence"/>
</dbReference>
<evidence type="ECO:0000256" key="2">
    <source>
        <dbReference type="ARBA" id="ARBA00022630"/>
    </source>
</evidence>
<gene>
    <name evidence="8" type="ORF">GPM918_LOCUS22766</name>
    <name evidence="7" type="ORF">OVA965_LOCUS11284</name>
    <name evidence="10" type="ORF">SRO942_LOCUS22765</name>
    <name evidence="9" type="ORF">TMI583_LOCUS11280</name>
</gene>
<reference evidence="8" key="1">
    <citation type="submission" date="2021-02" db="EMBL/GenBank/DDBJ databases">
        <authorList>
            <person name="Nowell W R."/>
        </authorList>
    </citation>
    <scope>NUCLEOTIDE SEQUENCE</scope>
</reference>
<dbReference type="InterPro" id="IPR020946">
    <property type="entry name" value="Flavin_mOase-like"/>
</dbReference>
<feature type="region of interest" description="Disordered" evidence="5">
    <location>
        <begin position="1"/>
        <end position="177"/>
    </location>
</feature>
<feature type="non-terminal residue" evidence="8">
    <location>
        <position position="888"/>
    </location>
</feature>
<comment type="caution">
    <text evidence="8">The sequence shown here is derived from an EMBL/GenBank/DDBJ whole genome shotgun (WGS) entry which is preliminary data.</text>
</comment>
<dbReference type="GO" id="GO:0004499">
    <property type="term" value="F:N,N-dimethylaniline monooxygenase activity"/>
    <property type="evidence" value="ECO:0007669"/>
    <property type="project" value="InterPro"/>
</dbReference>
<evidence type="ECO:0000313" key="8">
    <source>
        <dbReference type="EMBL" id="CAF1182237.1"/>
    </source>
</evidence>
<keyword evidence="6" id="KW-0472">Membrane</keyword>
<dbReference type="AlphaFoldDB" id="A0A814V3Z0"/>
<evidence type="ECO:0000313" key="10">
    <source>
        <dbReference type="EMBL" id="CAF3946619.1"/>
    </source>
</evidence>
<protein>
    <recommendedName>
        <fullName evidence="12">Flavin-binding monooxygenase</fullName>
    </recommendedName>
</protein>
<feature type="compositionally biased region" description="Polar residues" evidence="5">
    <location>
        <begin position="142"/>
        <end position="153"/>
    </location>
</feature>
<dbReference type="Proteomes" id="UP000681722">
    <property type="component" value="Unassembled WGS sequence"/>
</dbReference>
<keyword evidence="2" id="KW-0285">Flavoprotein</keyword>
<dbReference type="PANTHER" id="PTHR42877:SF4">
    <property type="entry name" value="FAD_NAD(P)-BINDING DOMAIN-CONTAINING PROTEIN-RELATED"/>
    <property type="match status" value="1"/>
</dbReference>
<dbReference type="Gene3D" id="3.50.50.60">
    <property type="entry name" value="FAD/NAD(P)-binding domain"/>
    <property type="match status" value="2"/>
</dbReference>
<keyword evidence="6" id="KW-0812">Transmembrane</keyword>
<dbReference type="SUPFAM" id="SSF51905">
    <property type="entry name" value="FAD/NAD(P)-binding domain"/>
    <property type="match status" value="2"/>
</dbReference>
<evidence type="ECO:0000313" key="7">
    <source>
        <dbReference type="EMBL" id="CAF0933976.1"/>
    </source>
</evidence>
<keyword evidence="6" id="KW-1133">Transmembrane helix</keyword>
<dbReference type="OrthoDB" id="10049823at2759"/>
<dbReference type="EMBL" id="CAJNOK010004326">
    <property type="protein sequence ID" value="CAF0933976.1"/>
    <property type="molecule type" value="Genomic_DNA"/>
</dbReference>
<evidence type="ECO:0000313" key="11">
    <source>
        <dbReference type="Proteomes" id="UP000663829"/>
    </source>
</evidence>
<dbReference type="InterPro" id="IPR036188">
    <property type="entry name" value="FAD/NAD-bd_sf"/>
</dbReference>
<keyword evidence="3" id="KW-0274">FAD</keyword>
<accession>A0A814V3Z0</accession>
<dbReference type="Pfam" id="PF00743">
    <property type="entry name" value="FMO-like"/>
    <property type="match status" value="1"/>
</dbReference>
<evidence type="ECO:0000313" key="9">
    <source>
        <dbReference type="EMBL" id="CAF3709957.1"/>
    </source>
</evidence>
<dbReference type="EMBL" id="CAJOBA010004328">
    <property type="protein sequence ID" value="CAF3709957.1"/>
    <property type="molecule type" value="Genomic_DNA"/>
</dbReference>